<evidence type="ECO:0000313" key="2">
    <source>
        <dbReference type="EMBL" id="KAF7328252.1"/>
    </source>
</evidence>
<dbReference type="Proteomes" id="UP000620124">
    <property type="component" value="Unassembled WGS sequence"/>
</dbReference>
<dbReference type="AlphaFoldDB" id="A0A8H6U3R3"/>
<comment type="caution">
    <text evidence="2">The sequence shown here is derived from an EMBL/GenBank/DDBJ whole genome shotgun (WGS) entry which is preliminary data.</text>
</comment>
<keyword evidence="1" id="KW-0812">Transmembrane</keyword>
<proteinExistence type="predicted"/>
<reference evidence="2" key="1">
    <citation type="submission" date="2020-05" db="EMBL/GenBank/DDBJ databases">
        <title>Mycena genomes resolve the evolution of fungal bioluminescence.</title>
        <authorList>
            <person name="Tsai I.J."/>
        </authorList>
    </citation>
    <scope>NUCLEOTIDE SEQUENCE</scope>
    <source>
        <strain evidence="2">CCC161011</strain>
    </source>
</reference>
<keyword evidence="3" id="KW-1185">Reference proteome</keyword>
<gene>
    <name evidence="2" type="ORF">MVEN_02565100</name>
</gene>
<evidence type="ECO:0000256" key="1">
    <source>
        <dbReference type="SAM" id="Phobius"/>
    </source>
</evidence>
<sequence>MAFDVPRIVHTPTPIASVQAPARTRTRDKLVHPSYMMMTTFVLALPACVLFLRVYPIFCLGPDIQHGVRGAVSLDIDVQRGRTAKDSRSARGTGTCGDIRVWGEGKGDCARAEQDGRVVVGFNEREGRDGDRRQGGIDTYEDISLSLSRPQMEPVFSPALRVSVSKWMYEFRGAAQEFSLLSLVGPTSVLANYYNVLPKRNHGDHLEFGDLKVSYYYRRYRHRSSHAGEVEPKLPPELERVPFEAAPASQPVTILKLILFAHRIQAWVASCISDSFSIAGFPFVEQLYEPADLPPPESLLRACTGITRLYLRGLSLDFTLLPRHFSAMLTGAIEFHRCHDFLELVAHEGIASDCGFRSDASRMKEPVLPIPC</sequence>
<name>A0A8H6U3R3_9AGAR</name>
<evidence type="ECO:0000313" key="3">
    <source>
        <dbReference type="Proteomes" id="UP000620124"/>
    </source>
</evidence>
<dbReference type="EMBL" id="JACAZI010000037">
    <property type="protein sequence ID" value="KAF7328252.1"/>
    <property type="molecule type" value="Genomic_DNA"/>
</dbReference>
<feature type="transmembrane region" description="Helical" evidence="1">
    <location>
        <begin position="35"/>
        <end position="55"/>
    </location>
</feature>
<protein>
    <submittedName>
        <fullName evidence="2">Uncharacterized protein</fullName>
    </submittedName>
</protein>
<organism evidence="2 3">
    <name type="scientific">Mycena venus</name>
    <dbReference type="NCBI Taxonomy" id="2733690"/>
    <lineage>
        <taxon>Eukaryota</taxon>
        <taxon>Fungi</taxon>
        <taxon>Dikarya</taxon>
        <taxon>Basidiomycota</taxon>
        <taxon>Agaricomycotina</taxon>
        <taxon>Agaricomycetes</taxon>
        <taxon>Agaricomycetidae</taxon>
        <taxon>Agaricales</taxon>
        <taxon>Marasmiineae</taxon>
        <taxon>Mycenaceae</taxon>
        <taxon>Mycena</taxon>
    </lineage>
</organism>
<keyword evidence="1" id="KW-0472">Membrane</keyword>
<keyword evidence="1" id="KW-1133">Transmembrane helix</keyword>
<accession>A0A8H6U3R3</accession>